<reference evidence="8" key="1">
    <citation type="submission" date="2025-08" db="UniProtKB">
        <authorList>
            <consortium name="Ensembl"/>
        </authorList>
    </citation>
    <scope>IDENTIFICATION</scope>
</reference>
<evidence type="ECO:0000256" key="2">
    <source>
        <dbReference type="ARBA" id="ARBA00022692"/>
    </source>
</evidence>
<keyword evidence="4" id="KW-1133">Transmembrane helix</keyword>
<comment type="subcellular location">
    <subcellularLocation>
        <location evidence="1">Membrane</location>
        <topology evidence="1">Single-pass membrane protein</topology>
    </subcellularLocation>
</comment>
<evidence type="ECO:0000256" key="3">
    <source>
        <dbReference type="ARBA" id="ARBA00022729"/>
    </source>
</evidence>
<evidence type="ECO:0000313" key="9">
    <source>
        <dbReference type="Proteomes" id="UP000694569"/>
    </source>
</evidence>
<proteinExistence type="predicted"/>
<accession>A0A8C5WJ27</accession>
<dbReference type="PROSITE" id="PS01355">
    <property type="entry name" value="HEMATOPO_REC_S_F1"/>
    <property type="match status" value="1"/>
</dbReference>
<evidence type="ECO:0000313" key="8">
    <source>
        <dbReference type="Ensembl" id="ENSLLEP00000042120.1"/>
    </source>
</evidence>
<dbReference type="InterPro" id="IPR003531">
    <property type="entry name" value="Hempt_rcpt_S_F1_CS"/>
</dbReference>
<evidence type="ECO:0000256" key="6">
    <source>
        <dbReference type="ARBA" id="ARBA00023170"/>
    </source>
</evidence>
<dbReference type="PANTHER" id="PTHR23037">
    <property type="entry name" value="CYTOKINE RECEPTOR"/>
    <property type="match status" value="1"/>
</dbReference>
<dbReference type="InterPro" id="IPR036116">
    <property type="entry name" value="FN3_sf"/>
</dbReference>
<dbReference type="Ensembl" id="ENSLLET00000043798.1">
    <property type="protein sequence ID" value="ENSLLEP00000042120.1"/>
    <property type="gene ID" value="ENSLLEG00000026726.1"/>
</dbReference>
<dbReference type="GO" id="GO:0004896">
    <property type="term" value="F:cytokine receptor activity"/>
    <property type="evidence" value="ECO:0007669"/>
    <property type="project" value="InterPro"/>
</dbReference>
<feature type="region of interest" description="Disordered" evidence="7">
    <location>
        <begin position="592"/>
        <end position="613"/>
    </location>
</feature>
<dbReference type="Proteomes" id="UP000694569">
    <property type="component" value="Unplaced"/>
</dbReference>
<keyword evidence="3" id="KW-0732">Signal</keyword>
<name>A0A8C5WJ27_9ANUR</name>
<keyword evidence="5" id="KW-0472">Membrane</keyword>
<dbReference type="PANTHER" id="PTHR23037:SF7">
    <property type="entry name" value="INTERLEUKIN-21 RECEPTOR"/>
    <property type="match status" value="1"/>
</dbReference>
<dbReference type="Gene3D" id="2.60.40.10">
    <property type="entry name" value="Immunoglobulins"/>
    <property type="match status" value="2"/>
</dbReference>
<evidence type="ECO:0000256" key="5">
    <source>
        <dbReference type="ARBA" id="ARBA00023136"/>
    </source>
</evidence>
<dbReference type="SUPFAM" id="SSF49265">
    <property type="entry name" value="Fibronectin type III"/>
    <property type="match status" value="1"/>
</dbReference>
<evidence type="ECO:0000256" key="7">
    <source>
        <dbReference type="SAM" id="MobiDB-lite"/>
    </source>
</evidence>
<keyword evidence="6" id="KW-0675">Receptor</keyword>
<evidence type="ECO:0000256" key="1">
    <source>
        <dbReference type="ARBA" id="ARBA00004167"/>
    </source>
</evidence>
<evidence type="ECO:0008006" key="10">
    <source>
        <dbReference type="Google" id="ProtNLM"/>
    </source>
</evidence>
<protein>
    <recommendedName>
        <fullName evidence="10">Interleukin-21 receptor</fullName>
    </recommendedName>
</protein>
<reference evidence="8" key="2">
    <citation type="submission" date="2025-09" db="UniProtKB">
        <authorList>
            <consortium name="Ensembl"/>
        </authorList>
    </citation>
    <scope>IDENTIFICATION</scope>
</reference>
<dbReference type="AlphaFoldDB" id="A0A8C5WJ27"/>
<sequence>MISHWIQTNFFCPSASQHVSSNGSFEELITKKMIQGVIAYILGIGRKQYTGRSHRKMKTSRTCSVCSAPVNLLLCSLLLITDACDDLQCNVDYISTLTCKVYKEKKTSVSLHLRATWFFIDLVDEEDFENSSCDLTQLSNQHEYSCHLGMNLVGADDTFNISIDKMVHGQNISSECGPFFFRDTMCPTAPFNLTVYLDEKYVNFSWRTDYESEEHIYLHNELAYELSYKKQKQSWKDHMCIQILEDDKKVSLLKAQFDGNVDYVARIRAKPRNTSNYDGFWSEWSPSVTWRNQADDNFWHSLEMKILLGLGALFALILMSMPLRLPQKLWKNMYGLVPNPAPFFKPLYVRHNGDFKSWLGSSHSERGFRFESGVVLPEFLETYSQTLYRYASRLSLYGRENHEKLLPETCCSIHSHHCLKGRVSRYATGQSLEQARIDSILVTSEGDLCCPHCISTSTATTNVQEDTEEISSDDGYPPVSMDTSDENLSNDTMANQPNKEVPKTSEEHGGSPLEIRMRCNVNILDLISIPGEEWQQQDLISPDDENVFYTTEHFDSFFPSSGNSDEFRFPEICVDMDTIDSGFADSECGSPVESEFGNNELSPKAPSPESYHQGEEVCRTNYVKQWVPPNVTGVITHDKD</sequence>
<dbReference type="GeneTree" id="ENSGT00510000048783"/>
<dbReference type="GO" id="GO:0009897">
    <property type="term" value="C:external side of plasma membrane"/>
    <property type="evidence" value="ECO:0007669"/>
    <property type="project" value="TreeGrafter"/>
</dbReference>
<feature type="compositionally biased region" description="Basic and acidic residues" evidence="7">
    <location>
        <begin position="500"/>
        <end position="509"/>
    </location>
</feature>
<dbReference type="OrthoDB" id="8939865at2759"/>
<feature type="compositionally biased region" description="Polar residues" evidence="7">
    <location>
        <begin position="486"/>
        <end position="498"/>
    </location>
</feature>
<dbReference type="InterPro" id="IPR013783">
    <property type="entry name" value="Ig-like_fold"/>
</dbReference>
<evidence type="ECO:0000256" key="4">
    <source>
        <dbReference type="ARBA" id="ARBA00022989"/>
    </source>
</evidence>
<organism evidence="8 9">
    <name type="scientific">Leptobrachium leishanense</name>
    <name type="common">Leishan spiny toad</name>
    <dbReference type="NCBI Taxonomy" id="445787"/>
    <lineage>
        <taxon>Eukaryota</taxon>
        <taxon>Metazoa</taxon>
        <taxon>Chordata</taxon>
        <taxon>Craniata</taxon>
        <taxon>Vertebrata</taxon>
        <taxon>Euteleostomi</taxon>
        <taxon>Amphibia</taxon>
        <taxon>Batrachia</taxon>
        <taxon>Anura</taxon>
        <taxon>Pelobatoidea</taxon>
        <taxon>Megophryidae</taxon>
        <taxon>Leptobrachium</taxon>
    </lineage>
</organism>
<feature type="region of interest" description="Disordered" evidence="7">
    <location>
        <begin position="461"/>
        <end position="511"/>
    </location>
</feature>
<keyword evidence="9" id="KW-1185">Reference proteome</keyword>
<keyword evidence="2" id="KW-0812">Transmembrane</keyword>